<dbReference type="GO" id="GO:0009450">
    <property type="term" value="P:gamma-aminobutyric acid catabolic process"/>
    <property type="evidence" value="ECO:0007669"/>
    <property type="project" value="TreeGrafter"/>
</dbReference>
<sequence>MFEKFGILIDNEWRPARSGKTMAVHSPATEEKIGEVPLGDSADVADVLASAARGFATWKAMAAWDRAKIMRRAADLIRERVEDIAAVMCAETGKPMAEARGETLGTADQFEWFAEEAKRVYGQIIPARVPEQRLSVIYQPVGVCLSLSAWNFPALLPSRKIAAALAAGCSIVARPASEAPGSCFKIVEALVDAGIPPGAVTVITGPSSKLAAELIASPVIRKVSLTGSVAVGKKVLAQCAEGIKRASMELGGHAPVVIHRDADPVASAKASAMAKFRNSAQVCISPTRFYVHESLKQPFEDAFVDFARSLVVGDGRKDGVTMGPMIRGSAVDAALEMAQDAIDKGGRLLHGGRRPAHLNKGHFIEPTVIADVPDDARIMVEEPFAPIAPLTTFKDEDEVIERANALPFGLAAYVFSNDADRAQRTAERLESGMVGINEMLLAGAETPFGGIKESGYGREGGSIGIKDYLDPKFIRHRLLPSD</sequence>
<proteinExistence type="inferred from homology"/>
<dbReference type="GO" id="GO:0004777">
    <property type="term" value="F:succinate-semialdehyde dehydrogenase (NAD+) activity"/>
    <property type="evidence" value="ECO:0007669"/>
    <property type="project" value="TreeGrafter"/>
</dbReference>
<reference evidence="4 5" key="1">
    <citation type="submission" date="2016-10" db="EMBL/GenBank/DDBJ databases">
        <authorList>
            <person name="de Groot N.N."/>
        </authorList>
    </citation>
    <scope>NUCLEOTIDE SEQUENCE [LARGE SCALE GENOMIC DNA]</scope>
    <source>
        <strain evidence="4 5">ATCC 35022</strain>
    </source>
</reference>
<dbReference type="STRING" id="665467.SAMN02982931_02739"/>
<gene>
    <name evidence="4" type="ORF">SAMN02982931_02739</name>
</gene>
<dbReference type="Gene3D" id="3.40.605.10">
    <property type="entry name" value="Aldehyde Dehydrogenase, Chain A, domain 1"/>
    <property type="match status" value="1"/>
</dbReference>
<dbReference type="RefSeq" id="WP_090876999.1">
    <property type="nucleotide sequence ID" value="NZ_FMXQ01000005.1"/>
</dbReference>
<dbReference type="InterPro" id="IPR015590">
    <property type="entry name" value="Aldehyde_DH_dom"/>
</dbReference>
<dbReference type="CDD" id="cd07103">
    <property type="entry name" value="ALDH_F5_SSADH_GabD"/>
    <property type="match status" value="1"/>
</dbReference>
<dbReference type="AlphaFoldDB" id="A0A1G6CTT5"/>
<dbReference type="InterPro" id="IPR016161">
    <property type="entry name" value="Ald_DH/histidinol_DH"/>
</dbReference>
<organism evidence="4 5">
    <name type="scientific">Bauldia litoralis</name>
    <dbReference type="NCBI Taxonomy" id="665467"/>
    <lineage>
        <taxon>Bacteria</taxon>
        <taxon>Pseudomonadati</taxon>
        <taxon>Pseudomonadota</taxon>
        <taxon>Alphaproteobacteria</taxon>
        <taxon>Hyphomicrobiales</taxon>
        <taxon>Kaistiaceae</taxon>
        <taxon>Bauldia</taxon>
    </lineage>
</organism>
<dbReference type="EMBL" id="FMXQ01000005">
    <property type="protein sequence ID" value="SDB36309.1"/>
    <property type="molecule type" value="Genomic_DNA"/>
</dbReference>
<dbReference type="Gene3D" id="3.40.309.10">
    <property type="entry name" value="Aldehyde Dehydrogenase, Chain A, domain 2"/>
    <property type="match status" value="1"/>
</dbReference>
<protein>
    <submittedName>
        <fullName evidence="4">Succinate-semialdehyde dehydrogenase / glutarate-semialdehyde dehydrogenase</fullName>
    </submittedName>
</protein>
<evidence type="ECO:0000313" key="5">
    <source>
        <dbReference type="Proteomes" id="UP000199071"/>
    </source>
</evidence>
<evidence type="ECO:0000256" key="1">
    <source>
        <dbReference type="ARBA" id="ARBA00009986"/>
    </source>
</evidence>
<dbReference type="Pfam" id="PF00171">
    <property type="entry name" value="Aldedh"/>
    <property type="match status" value="1"/>
</dbReference>
<dbReference type="InterPro" id="IPR016162">
    <property type="entry name" value="Ald_DH_N"/>
</dbReference>
<evidence type="ECO:0000256" key="2">
    <source>
        <dbReference type="ARBA" id="ARBA00023002"/>
    </source>
</evidence>
<keyword evidence="5" id="KW-1185">Reference proteome</keyword>
<dbReference type="InterPro" id="IPR050740">
    <property type="entry name" value="Aldehyde_DH_Superfamily"/>
</dbReference>
<dbReference type="OrthoDB" id="9812625at2"/>
<dbReference type="FunFam" id="3.40.605.10:FF:000007">
    <property type="entry name" value="NAD/NADP-dependent betaine aldehyde dehydrogenase"/>
    <property type="match status" value="1"/>
</dbReference>
<dbReference type="Proteomes" id="UP000199071">
    <property type="component" value="Unassembled WGS sequence"/>
</dbReference>
<feature type="domain" description="Aldehyde dehydrogenase" evidence="3">
    <location>
        <begin position="13"/>
        <end position="473"/>
    </location>
</feature>
<evidence type="ECO:0000259" key="3">
    <source>
        <dbReference type="Pfam" id="PF00171"/>
    </source>
</evidence>
<name>A0A1G6CTT5_9HYPH</name>
<dbReference type="InterPro" id="IPR016163">
    <property type="entry name" value="Ald_DH_C"/>
</dbReference>
<dbReference type="PANTHER" id="PTHR43353:SF5">
    <property type="entry name" value="SUCCINATE-SEMIALDEHYDE DEHYDROGENASE, MITOCHONDRIAL"/>
    <property type="match status" value="1"/>
</dbReference>
<evidence type="ECO:0000313" key="4">
    <source>
        <dbReference type="EMBL" id="SDB36309.1"/>
    </source>
</evidence>
<dbReference type="PANTHER" id="PTHR43353">
    <property type="entry name" value="SUCCINATE-SEMIALDEHYDE DEHYDROGENASE, MITOCHONDRIAL"/>
    <property type="match status" value="1"/>
</dbReference>
<dbReference type="SUPFAM" id="SSF53720">
    <property type="entry name" value="ALDH-like"/>
    <property type="match status" value="1"/>
</dbReference>
<comment type="similarity">
    <text evidence="1">Belongs to the aldehyde dehydrogenase family.</text>
</comment>
<accession>A0A1G6CTT5</accession>
<keyword evidence="2" id="KW-0560">Oxidoreductase</keyword>